<reference evidence="2 3" key="1">
    <citation type="submission" date="2020-06" db="EMBL/GenBank/DDBJ databases">
        <title>Transcriptomic and genomic resources for Thalictrum thalictroides and T. hernandezii: Facilitating candidate gene discovery in an emerging model plant lineage.</title>
        <authorList>
            <person name="Arias T."/>
            <person name="Riano-Pachon D.M."/>
            <person name="Di Stilio V.S."/>
        </authorList>
    </citation>
    <scope>NUCLEOTIDE SEQUENCE [LARGE SCALE GENOMIC DNA]</scope>
    <source>
        <strain evidence="3">cv. WT478/WT964</strain>
        <tissue evidence="2">Leaves</tissue>
    </source>
</reference>
<organism evidence="2 3">
    <name type="scientific">Thalictrum thalictroides</name>
    <name type="common">Rue-anemone</name>
    <name type="synonym">Anemone thalictroides</name>
    <dbReference type="NCBI Taxonomy" id="46969"/>
    <lineage>
        <taxon>Eukaryota</taxon>
        <taxon>Viridiplantae</taxon>
        <taxon>Streptophyta</taxon>
        <taxon>Embryophyta</taxon>
        <taxon>Tracheophyta</taxon>
        <taxon>Spermatophyta</taxon>
        <taxon>Magnoliopsida</taxon>
        <taxon>Ranunculales</taxon>
        <taxon>Ranunculaceae</taxon>
        <taxon>Thalictroideae</taxon>
        <taxon>Thalictrum</taxon>
    </lineage>
</organism>
<dbReference type="OrthoDB" id="1921042at2759"/>
<dbReference type="EMBL" id="JABWDY010016257">
    <property type="protein sequence ID" value="KAF5196231.1"/>
    <property type="molecule type" value="Genomic_DNA"/>
</dbReference>
<proteinExistence type="predicted"/>
<dbReference type="InterPro" id="IPR028322">
    <property type="entry name" value="PNRC-like_rgn"/>
</dbReference>
<dbReference type="Pfam" id="PF15365">
    <property type="entry name" value="PNRC"/>
    <property type="match status" value="1"/>
</dbReference>
<dbReference type="AlphaFoldDB" id="A0A7J6WFS1"/>
<accession>A0A7J6WFS1</accession>
<dbReference type="PANTHER" id="PTHR35306:SF1">
    <property type="entry name" value="VQ DOMAIN-CONTAINING PROTEIN"/>
    <property type="match status" value="1"/>
</dbReference>
<dbReference type="Proteomes" id="UP000554482">
    <property type="component" value="Unassembled WGS sequence"/>
</dbReference>
<keyword evidence="3" id="KW-1185">Reference proteome</keyword>
<sequence>METLVVVPQHRNQYYSRNSSHVHERFGSPSGGFRDINCRFQARGGILTTPTKYCDFSNMAEKTPSPKPQKPVSKQVSSYSEGENIKRNVKSNAIPITFKASNLEKSFSDDFSYSELWAGPAYSNSPPPSSLPIPRFSLRQKRSVSLELPVRDLGIKIHPVAKSAPTSPRGGLCPSPNSFMRSTASAIKDIAATKDLRRILNIGDCLYNIAYTWSIESPVL</sequence>
<dbReference type="GO" id="GO:0016071">
    <property type="term" value="P:mRNA metabolic process"/>
    <property type="evidence" value="ECO:0007669"/>
    <property type="project" value="UniProtKB-ARBA"/>
</dbReference>
<protein>
    <submittedName>
        <fullName evidence="2">Uncharacterized protein</fullName>
    </submittedName>
</protein>
<feature type="region of interest" description="Disordered" evidence="1">
    <location>
        <begin position="58"/>
        <end position="83"/>
    </location>
</feature>
<name>A0A7J6WFS1_THATH</name>
<evidence type="ECO:0000256" key="1">
    <source>
        <dbReference type="SAM" id="MobiDB-lite"/>
    </source>
</evidence>
<evidence type="ECO:0000313" key="2">
    <source>
        <dbReference type="EMBL" id="KAF5196231.1"/>
    </source>
</evidence>
<evidence type="ECO:0000313" key="3">
    <source>
        <dbReference type="Proteomes" id="UP000554482"/>
    </source>
</evidence>
<dbReference type="PANTHER" id="PTHR35306">
    <property type="entry name" value="BNAA03G57290D PROTEIN"/>
    <property type="match status" value="1"/>
</dbReference>
<comment type="caution">
    <text evidence="2">The sequence shown here is derived from an EMBL/GenBank/DDBJ whole genome shotgun (WGS) entry which is preliminary data.</text>
</comment>
<gene>
    <name evidence="2" type="ORF">FRX31_014181</name>
</gene>